<dbReference type="AlphaFoldDB" id="A0A9P7B5Z5"/>
<dbReference type="Proteomes" id="UP000777482">
    <property type="component" value="Unassembled WGS sequence"/>
</dbReference>
<evidence type="ECO:0000313" key="1">
    <source>
        <dbReference type="EMBL" id="KAG0660637.1"/>
    </source>
</evidence>
<organism evidence="1 2">
    <name type="scientific">Rhodotorula mucilaginosa</name>
    <name type="common">Yeast</name>
    <name type="synonym">Rhodotorula rubra</name>
    <dbReference type="NCBI Taxonomy" id="5537"/>
    <lineage>
        <taxon>Eukaryota</taxon>
        <taxon>Fungi</taxon>
        <taxon>Dikarya</taxon>
        <taxon>Basidiomycota</taxon>
        <taxon>Pucciniomycotina</taxon>
        <taxon>Microbotryomycetes</taxon>
        <taxon>Sporidiobolales</taxon>
        <taxon>Sporidiobolaceae</taxon>
        <taxon>Rhodotorula</taxon>
    </lineage>
</organism>
<accession>A0A9P7B5Z5</accession>
<sequence length="454" mass="49336">MADVRALDHGGTAARLSELDVADDGVLGEDGTAAGADGLGLLRHFEDGILATRSAQHARLLVRLCAEAGLLSENGGAARGGRAAAFSRREKLGAADGGQFHAALSAAISSSASLCEQSSRAGDKHRLCDEKSSLPRETRKTGASRALPGVGFLPSYVTSGRCLVRRDCLRARARASPHQSDKLPFVRDVFTRAGPSLSLGGRTAPERLHHRLATDMQALAFRDTVMLESPFARFKAAKPSPAERGQDLLVISGLQLRSLGRAQPLRSDKPRTFSCGREPSWRTSSSRITATSPLFLYATSAMPRASRSRRAVTGSAPNLLNSPVLSAETAVLDEFNEKLNEPDDALTSRSDKDYKAWLRVMFAGLAGLVQKRYAALTASRKARFDKWCTEWEPQVKIVSPERYPDRNRSFLRAKSNFAYLAKVLQSSKDWYLVSTGLVWKHQDESQVADEDSPA</sequence>
<evidence type="ECO:0000313" key="2">
    <source>
        <dbReference type="Proteomes" id="UP000777482"/>
    </source>
</evidence>
<gene>
    <name evidence="1" type="ORF">C6P46_004500</name>
</gene>
<proteinExistence type="predicted"/>
<dbReference type="EMBL" id="PUHQ01000042">
    <property type="protein sequence ID" value="KAG0660637.1"/>
    <property type="molecule type" value="Genomic_DNA"/>
</dbReference>
<protein>
    <submittedName>
        <fullName evidence="1">Uncharacterized protein</fullName>
    </submittedName>
</protein>
<comment type="caution">
    <text evidence="1">The sequence shown here is derived from an EMBL/GenBank/DDBJ whole genome shotgun (WGS) entry which is preliminary data.</text>
</comment>
<reference evidence="1 2" key="1">
    <citation type="submission" date="2020-11" db="EMBL/GenBank/DDBJ databases">
        <title>Kefir isolates.</title>
        <authorList>
            <person name="Marcisauskas S."/>
            <person name="Kim Y."/>
            <person name="Blasche S."/>
        </authorList>
    </citation>
    <scope>NUCLEOTIDE SEQUENCE [LARGE SCALE GENOMIC DNA]</scope>
    <source>
        <strain evidence="1 2">KR</strain>
    </source>
</reference>
<keyword evidence="2" id="KW-1185">Reference proteome</keyword>
<name>A0A9P7B5Z5_RHOMI</name>